<keyword evidence="4" id="KW-1185">Reference proteome</keyword>
<accession>A0A813Q1V5</accession>
<protein>
    <recommendedName>
        <fullName evidence="1">Amine oxidase domain-containing protein</fullName>
    </recommendedName>
</protein>
<dbReference type="EMBL" id="CAJNOJ010000113">
    <property type="protein sequence ID" value="CAF1139346.1"/>
    <property type="molecule type" value="Genomic_DNA"/>
</dbReference>
<organism evidence="2 4">
    <name type="scientific">Adineta ricciae</name>
    <name type="common">Rotifer</name>
    <dbReference type="NCBI Taxonomy" id="249248"/>
    <lineage>
        <taxon>Eukaryota</taxon>
        <taxon>Metazoa</taxon>
        <taxon>Spiralia</taxon>
        <taxon>Gnathifera</taxon>
        <taxon>Rotifera</taxon>
        <taxon>Eurotatoria</taxon>
        <taxon>Bdelloidea</taxon>
        <taxon>Adinetida</taxon>
        <taxon>Adinetidae</taxon>
        <taxon>Adineta</taxon>
    </lineage>
</organism>
<sequence length="147" mass="16687">MIDPSGQPKSGPLFICGVPNQNYPIVNGNDRLQLAIADYLEENGIQIKLNHKLTKLIRLPDEKYQLTFDGNRVKIFEHAILAIPSTKLKYVDYNKAQFDALKQLVISGLGYGTNTGLNLQFSRRFRYDMSSDGQIYTNLSFPNSWKS</sequence>
<dbReference type="InterPro" id="IPR002937">
    <property type="entry name" value="Amino_oxidase"/>
</dbReference>
<evidence type="ECO:0000313" key="4">
    <source>
        <dbReference type="Proteomes" id="UP000663828"/>
    </source>
</evidence>
<evidence type="ECO:0000313" key="2">
    <source>
        <dbReference type="EMBL" id="CAF0760466.1"/>
    </source>
</evidence>
<dbReference type="InterPro" id="IPR036188">
    <property type="entry name" value="FAD/NAD-bd_sf"/>
</dbReference>
<feature type="domain" description="Amine oxidase" evidence="1">
    <location>
        <begin position="26"/>
        <end position="145"/>
    </location>
</feature>
<dbReference type="Gene3D" id="3.50.50.60">
    <property type="entry name" value="FAD/NAD(P)-binding domain"/>
    <property type="match status" value="1"/>
</dbReference>
<dbReference type="SUPFAM" id="SSF51905">
    <property type="entry name" value="FAD/NAD(P)-binding domain"/>
    <property type="match status" value="1"/>
</dbReference>
<dbReference type="Gene3D" id="3.90.660.10">
    <property type="match status" value="1"/>
</dbReference>
<proteinExistence type="predicted"/>
<evidence type="ECO:0000313" key="3">
    <source>
        <dbReference type="EMBL" id="CAF1139346.1"/>
    </source>
</evidence>
<dbReference type="OrthoDB" id="5046242at2759"/>
<dbReference type="Pfam" id="PF01593">
    <property type="entry name" value="Amino_oxidase"/>
    <property type="match status" value="1"/>
</dbReference>
<name>A0A813Q1V5_ADIRI</name>
<dbReference type="Proteomes" id="UP000663852">
    <property type="component" value="Unassembled WGS sequence"/>
</dbReference>
<evidence type="ECO:0000259" key="1">
    <source>
        <dbReference type="Pfam" id="PF01593"/>
    </source>
</evidence>
<dbReference type="AlphaFoldDB" id="A0A813Q1V5"/>
<reference evidence="2" key="1">
    <citation type="submission" date="2021-02" db="EMBL/GenBank/DDBJ databases">
        <authorList>
            <person name="Nowell W R."/>
        </authorList>
    </citation>
    <scope>NUCLEOTIDE SEQUENCE</scope>
</reference>
<dbReference type="GO" id="GO:0016491">
    <property type="term" value="F:oxidoreductase activity"/>
    <property type="evidence" value="ECO:0007669"/>
    <property type="project" value="InterPro"/>
</dbReference>
<dbReference type="Proteomes" id="UP000663828">
    <property type="component" value="Unassembled WGS sequence"/>
</dbReference>
<dbReference type="EMBL" id="CAJNOR010000026">
    <property type="protein sequence ID" value="CAF0760466.1"/>
    <property type="molecule type" value="Genomic_DNA"/>
</dbReference>
<gene>
    <name evidence="3" type="ORF">EDS130_LOCUS21998</name>
    <name evidence="2" type="ORF">XAT740_LOCUS906</name>
</gene>
<comment type="caution">
    <text evidence="2">The sequence shown here is derived from an EMBL/GenBank/DDBJ whole genome shotgun (WGS) entry which is preliminary data.</text>
</comment>